<dbReference type="Pfam" id="PF02709">
    <property type="entry name" value="Glyco_transf_7C"/>
    <property type="match status" value="1"/>
</dbReference>
<feature type="domain" description="Galactosyltransferase N-terminal" evidence="14">
    <location>
        <begin position="46"/>
        <end position="93"/>
    </location>
</feature>
<dbReference type="PANTHER" id="PTHR19300">
    <property type="entry name" value="BETA-1,4-GALACTOSYLTRANSFERASE"/>
    <property type="match status" value="1"/>
</dbReference>
<evidence type="ECO:0000256" key="7">
    <source>
        <dbReference type="ARBA" id="ARBA00022692"/>
    </source>
</evidence>
<sequence>MAGLNGKEKAFKVGEWHLRRRKIGLVGGGTLLSDGEDSSEHLCPPQVNNTAFDQDRLCNVGFWEAMEEEDWDCVFFHDVNLLLEEDHNLYTCDIFSAHVSVAIDKFNYNLPHPGHLGGVFALRPIHYLKMNGFSNRYWGWDDDDDNIAAGWEALLQGAQQKGLQVLT</sequence>
<evidence type="ECO:0000256" key="10">
    <source>
        <dbReference type="ARBA" id="ARBA00023136"/>
    </source>
</evidence>
<evidence type="ECO:0000256" key="3">
    <source>
        <dbReference type="ARBA" id="ARBA00004922"/>
    </source>
</evidence>
<dbReference type="PRINTS" id="PR02050">
    <property type="entry name" value="B14GALTRFASE"/>
</dbReference>
<keyword evidence="6" id="KW-0808">Transferase</keyword>
<keyword evidence="16" id="KW-1185">Reference proteome</keyword>
<evidence type="ECO:0000313" key="15">
    <source>
        <dbReference type="EMBL" id="KAK2089038.1"/>
    </source>
</evidence>
<evidence type="ECO:0000256" key="5">
    <source>
        <dbReference type="ARBA" id="ARBA00022676"/>
    </source>
</evidence>
<keyword evidence="10" id="KW-0472">Membrane</keyword>
<keyword evidence="11" id="KW-0325">Glycoprotein</keyword>
<dbReference type="InterPro" id="IPR027995">
    <property type="entry name" value="Galactosyl_T_N"/>
</dbReference>
<dbReference type="InterPro" id="IPR027791">
    <property type="entry name" value="Galactosyl_T_C"/>
</dbReference>
<evidence type="ECO:0000256" key="11">
    <source>
        <dbReference type="ARBA" id="ARBA00023180"/>
    </source>
</evidence>
<evidence type="ECO:0000259" key="14">
    <source>
        <dbReference type="Pfam" id="PF13733"/>
    </source>
</evidence>
<keyword evidence="7" id="KW-0812">Transmembrane</keyword>
<dbReference type="InterPro" id="IPR003859">
    <property type="entry name" value="Galactosyl_T"/>
</dbReference>
<evidence type="ECO:0000256" key="12">
    <source>
        <dbReference type="ARBA" id="ARBA00023211"/>
    </source>
</evidence>
<evidence type="ECO:0000256" key="9">
    <source>
        <dbReference type="ARBA" id="ARBA00022989"/>
    </source>
</evidence>
<evidence type="ECO:0000256" key="6">
    <source>
        <dbReference type="ARBA" id="ARBA00022679"/>
    </source>
</evidence>
<organism evidence="15 16">
    <name type="scientific">Saguinus oedipus</name>
    <name type="common">Cotton-top tamarin</name>
    <name type="synonym">Oedipomidas oedipus</name>
    <dbReference type="NCBI Taxonomy" id="9490"/>
    <lineage>
        <taxon>Eukaryota</taxon>
        <taxon>Metazoa</taxon>
        <taxon>Chordata</taxon>
        <taxon>Craniata</taxon>
        <taxon>Vertebrata</taxon>
        <taxon>Euteleostomi</taxon>
        <taxon>Mammalia</taxon>
        <taxon>Eutheria</taxon>
        <taxon>Euarchontoglires</taxon>
        <taxon>Primates</taxon>
        <taxon>Haplorrhini</taxon>
        <taxon>Platyrrhini</taxon>
        <taxon>Cebidae</taxon>
        <taxon>Callitrichinae</taxon>
        <taxon>Saguinus</taxon>
    </lineage>
</organism>
<protein>
    <submittedName>
        <fullName evidence="15">Uncharacterized protein</fullName>
    </submittedName>
</protein>
<evidence type="ECO:0000259" key="13">
    <source>
        <dbReference type="Pfam" id="PF02709"/>
    </source>
</evidence>
<feature type="domain" description="Galactosyltransferase C-terminal" evidence="13">
    <location>
        <begin position="98"/>
        <end position="148"/>
    </location>
</feature>
<keyword evidence="9" id="KW-1133">Transmembrane helix</keyword>
<keyword evidence="8" id="KW-0735">Signal-anchor</keyword>
<comment type="similarity">
    <text evidence="4">Belongs to the glycosyltransferase 7 family.</text>
</comment>
<dbReference type="InterPro" id="IPR029044">
    <property type="entry name" value="Nucleotide-diphossugar_trans"/>
</dbReference>
<evidence type="ECO:0000256" key="8">
    <source>
        <dbReference type="ARBA" id="ARBA00022968"/>
    </source>
</evidence>
<reference evidence="15 16" key="1">
    <citation type="submission" date="2023-05" db="EMBL/GenBank/DDBJ databases">
        <title>B98-5 Cell Line De Novo Hybrid Assembly: An Optical Mapping Approach.</title>
        <authorList>
            <person name="Kananen K."/>
            <person name="Auerbach J.A."/>
            <person name="Kautto E."/>
            <person name="Blachly J.S."/>
        </authorList>
    </citation>
    <scope>NUCLEOTIDE SEQUENCE [LARGE SCALE GENOMIC DNA]</scope>
    <source>
        <strain evidence="15">B95-8</strain>
        <tissue evidence="15">Cell line</tissue>
    </source>
</reference>
<name>A0ABQ9TW59_SAGOE</name>
<dbReference type="Pfam" id="PF13733">
    <property type="entry name" value="Glyco_transf_7N"/>
    <property type="match status" value="1"/>
</dbReference>
<evidence type="ECO:0000256" key="1">
    <source>
        <dbReference type="ARBA" id="ARBA00001936"/>
    </source>
</evidence>
<keyword evidence="12" id="KW-0464">Manganese</keyword>
<evidence type="ECO:0000256" key="2">
    <source>
        <dbReference type="ARBA" id="ARBA00004323"/>
    </source>
</evidence>
<gene>
    <name evidence="15" type="ORF">P7K49_034945</name>
</gene>
<comment type="caution">
    <text evidence="15">The sequence shown here is derived from an EMBL/GenBank/DDBJ whole genome shotgun (WGS) entry which is preliminary data.</text>
</comment>
<comment type="subcellular location">
    <subcellularLocation>
        <location evidence="2">Golgi apparatus membrane</location>
        <topology evidence="2">Single-pass type II membrane protein</topology>
    </subcellularLocation>
</comment>
<evidence type="ECO:0000256" key="4">
    <source>
        <dbReference type="ARBA" id="ARBA00005735"/>
    </source>
</evidence>
<evidence type="ECO:0000313" key="16">
    <source>
        <dbReference type="Proteomes" id="UP001266305"/>
    </source>
</evidence>
<dbReference type="Proteomes" id="UP001266305">
    <property type="component" value="Unassembled WGS sequence"/>
</dbReference>
<dbReference type="EMBL" id="JASSZA010000019">
    <property type="protein sequence ID" value="KAK2089038.1"/>
    <property type="molecule type" value="Genomic_DNA"/>
</dbReference>
<keyword evidence="5" id="KW-0328">Glycosyltransferase</keyword>
<comment type="pathway">
    <text evidence="3">Protein modification; protein glycosylation.</text>
</comment>
<comment type="cofactor">
    <cofactor evidence="1">
        <name>Mn(2+)</name>
        <dbReference type="ChEBI" id="CHEBI:29035"/>
    </cofactor>
</comment>
<dbReference type="Gene3D" id="3.90.550.10">
    <property type="entry name" value="Spore Coat Polysaccharide Biosynthesis Protein SpsA, Chain A"/>
    <property type="match status" value="1"/>
</dbReference>
<dbReference type="PANTHER" id="PTHR19300:SF34">
    <property type="entry name" value="BETA-1,4-GALACTOSYLTRANSFERASE"/>
    <property type="match status" value="1"/>
</dbReference>
<dbReference type="SUPFAM" id="SSF53448">
    <property type="entry name" value="Nucleotide-diphospho-sugar transferases"/>
    <property type="match status" value="1"/>
</dbReference>
<proteinExistence type="inferred from homology"/>
<accession>A0ABQ9TW59</accession>